<dbReference type="GO" id="GO:0005634">
    <property type="term" value="C:nucleus"/>
    <property type="evidence" value="ECO:0007669"/>
    <property type="project" value="UniProtKB-SubCell"/>
</dbReference>
<dbReference type="RefSeq" id="XP_035678019.1">
    <property type="nucleotide sequence ID" value="XM_035822126.1"/>
</dbReference>
<feature type="region of interest" description="Disordered" evidence="10">
    <location>
        <begin position="30"/>
        <end position="57"/>
    </location>
</feature>
<feature type="compositionally biased region" description="Pro residues" evidence="10">
    <location>
        <begin position="436"/>
        <end position="450"/>
    </location>
</feature>
<evidence type="ECO:0000256" key="9">
    <source>
        <dbReference type="ARBA" id="ARBA00041081"/>
    </source>
</evidence>
<accession>A0A9J7MTA1</accession>
<dbReference type="InterPro" id="IPR040380">
    <property type="entry name" value="HAKAI-like_RING-HC"/>
</dbReference>
<dbReference type="Gene3D" id="6.10.140.2210">
    <property type="match status" value="1"/>
</dbReference>
<dbReference type="GO" id="GO:0061630">
    <property type="term" value="F:ubiquitin protein ligase activity"/>
    <property type="evidence" value="ECO:0000318"/>
    <property type="project" value="GO_Central"/>
</dbReference>
<dbReference type="InterPro" id="IPR013083">
    <property type="entry name" value="Znf_RING/FYVE/PHD"/>
</dbReference>
<dbReference type="GO" id="GO:0030155">
    <property type="term" value="P:regulation of cell adhesion"/>
    <property type="evidence" value="ECO:0000318"/>
    <property type="project" value="GO_Central"/>
</dbReference>
<reference evidence="12" key="1">
    <citation type="journal article" date="2020" name="Nat. Ecol. Evol.">
        <title>Deeply conserved synteny resolves early events in vertebrate evolution.</title>
        <authorList>
            <person name="Simakov O."/>
            <person name="Marletaz F."/>
            <person name="Yue J.X."/>
            <person name="O'Connell B."/>
            <person name="Jenkins J."/>
            <person name="Brandt A."/>
            <person name="Calef R."/>
            <person name="Tung C.H."/>
            <person name="Huang T.K."/>
            <person name="Schmutz J."/>
            <person name="Satoh N."/>
            <person name="Yu J.K."/>
            <person name="Putnam N.H."/>
            <person name="Green R.E."/>
            <person name="Rokhsar D.S."/>
        </authorList>
    </citation>
    <scope>NUCLEOTIDE SEQUENCE [LARGE SCALE GENOMIC DNA]</scope>
    <source>
        <strain evidence="12">S238N-H82</strain>
    </source>
</reference>
<feature type="compositionally biased region" description="Low complexity" evidence="10">
    <location>
        <begin position="387"/>
        <end position="399"/>
    </location>
</feature>
<feature type="compositionally biased region" description="Polar residues" evidence="10">
    <location>
        <begin position="306"/>
        <end position="330"/>
    </location>
</feature>
<evidence type="ECO:0000259" key="11">
    <source>
        <dbReference type="Pfam" id="PF18408"/>
    </source>
</evidence>
<dbReference type="CDD" id="cd16508">
    <property type="entry name" value="RING-HC_HAKAI-like"/>
    <property type="match status" value="1"/>
</dbReference>
<protein>
    <recommendedName>
        <fullName evidence="9">E3 ubiquitin-protein ligase Hakai</fullName>
        <ecNumber evidence="4">2.3.2.27</ecNumber>
    </recommendedName>
</protein>
<evidence type="ECO:0000256" key="8">
    <source>
        <dbReference type="ARBA" id="ARBA00023242"/>
    </source>
</evidence>
<dbReference type="AlphaFoldDB" id="A0A9J7MTA1"/>
<dbReference type="GeneID" id="118416852"/>
<sequence>MEGERRGNLELEGELVERGGHGDGVRRAIPLKLSSHHSKRTASIRDDRGSSSEKHHGPMKWDVKLNLIGKKINDTMLHLCEKCVCPVNLYGRMIPCKHVFCFDCSKRTDKNCLRCGDPVQRIEQCPRGAVFMCTFGDGKHGNKGCRRTYLSQRDLQAHINHRHKRPAVAAEPTPHQTYPTTYQPYPTSQDQSAAVYRPVPGDQYAPPPPPPPPQPVPQGMPMTHGAPLQPPPEHRDYSRMPPHHSIPPPGHPHDDRMHEPPPHPIPPPQHYQDPLTGHATTGPPHPDHLPPPPPPPPPEHHRYPPSSDSLPNPVSQSYMPVTSSRSSNLITVPIKDDSEDLAKQAPSSTQTPHNQGTMYRPIHQGAAPAVPHSGAVPIPYSAPPPHGHVGQPVHSGPPVVRGPGYDSHGRPYDESAISPPFAQPGGHSPRAAWPLAGPPPRGPAPVPQGPVPGGMPSVSSAPSSSMPPQAAHGHPPRTSYYN</sequence>
<dbReference type="InterPro" id="IPR040383">
    <property type="entry name" value="HAKAI/CBLL2"/>
</dbReference>
<dbReference type="PANTHER" id="PTHR13480:SF0">
    <property type="entry name" value="E3 UBIQUITIN-PROTEIN LIGASE HAKAI"/>
    <property type="match status" value="1"/>
</dbReference>
<feature type="compositionally biased region" description="Basic and acidic residues" evidence="10">
    <location>
        <begin position="251"/>
        <end position="261"/>
    </location>
</feature>
<dbReference type="EC" id="2.3.2.27" evidence="4"/>
<organism evidence="12 13">
    <name type="scientific">Branchiostoma floridae</name>
    <name type="common">Florida lancelet</name>
    <name type="synonym">Amphioxus</name>
    <dbReference type="NCBI Taxonomy" id="7739"/>
    <lineage>
        <taxon>Eukaryota</taxon>
        <taxon>Metazoa</taxon>
        <taxon>Chordata</taxon>
        <taxon>Cephalochordata</taxon>
        <taxon>Leptocardii</taxon>
        <taxon>Amphioxiformes</taxon>
        <taxon>Branchiostomatidae</taxon>
        <taxon>Branchiostoma</taxon>
    </lineage>
</organism>
<evidence type="ECO:0000256" key="6">
    <source>
        <dbReference type="ARBA" id="ARBA00022679"/>
    </source>
</evidence>
<keyword evidence="12" id="KW-1185">Reference proteome</keyword>
<comment type="catalytic activity">
    <reaction evidence="1">
        <text>S-ubiquitinyl-[E2 ubiquitin-conjugating enzyme]-L-cysteine + [acceptor protein]-L-lysine = [E2 ubiquitin-conjugating enzyme]-L-cysteine + N(6)-ubiquitinyl-[acceptor protein]-L-lysine.</text>
        <dbReference type="EC" id="2.3.2.27"/>
    </reaction>
</comment>
<evidence type="ECO:0000256" key="1">
    <source>
        <dbReference type="ARBA" id="ARBA00000900"/>
    </source>
</evidence>
<feature type="compositionally biased region" description="Polar residues" evidence="10">
    <location>
        <begin position="345"/>
        <end position="357"/>
    </location>
</feature>
<feature type="compositionally biased region" description="Pro residues" evidence="10">
    <location>
        <begin position="205"/>
        <end position="218"/>
    </location>
</feature>
<reference evidence="13" key="2">
    <citation type="submission" date="2025-08" db="UniProtKB">
        <authorList>
            <consortium name="RefSeq"/>
        </authorList>
    </citation>
    <scope>IDENTIFICATION</scope>
    <source>
        <strain evidence="13">S238N-H82</strain>
        <tissue evidence="13">Testes</tissue>
    </source>
</reference>
<evidence type="ECO:0000256" key="7">
    <source>
        <dbReference type="ARBA" id="ARBA00022786"/>
    </source>
</evidence>
<feature type="compositionally biased region" description="Basic and acidic residues" evidence="10">
    <location>
        <begin position="43"/>
        <end position="57"/>
    </location>
</feature>
<evidence type="ECO:0000256" key="10">
    <source>
        <dbReference type="SAM" id="MobiDB-lite"/>
    </source>
</evidence>
<dbReference type="PRINTS" id="PR01217">
    <property type="entry name" value="PRICHEXTENSN"/>
</dbReference>
<evidence type="ECO:0000313" key="12">
    <source>
        <dbReference type="Proteomes" id="UP000001554"/>
    </source>
</evidence>
<keyword evidence="8" id="KW-0539">Nucleus</keyword>
<dbReference type="InterPro" id="IPR041042">
    <property type="entry name" value="Znf_Hakai"/>
</dbReference>
<feature type="compositionally biased region" description="Low complexity" evidence="10">
    <location>
        <begin position="172"/>
        <end position="189"/>
    </location>
</feature>
<feature type="domain" description="Hakai C2H2 zinc finger" evidence="11">
    <location>
        <begin position="128"/>
        <end position="165"/>
    </location>
</feature>
<evidence type="ECO:0000256" key="3">
    <source>
        <dbReference type="ARBA" id="ARBA00004906"/>
    </source>
</evidence>
<keyword evidence="6" id="KW-0808">Transferase</keyword>
<dbReference type="GO" id="GO:0016567">
    <property type="term" value="P:protein ubiquitination"/>
    <property type="evidence" value="ECO:0000318"/>
    <property type="project" value="GO_Central"/>
</dbReference>
<evidence type="ECO:0000313" key="13">
    <source>
        <dbReference type="RefSeq" id="XP_035678019.1"/>
    </source>
</evidence>
<comment type="pathway">
    <text evidence="3">Protein modification; protein ubiquitination.</text>
</comment>
<evidence type="ECO:0000256" key="5">
    <source>
        <dbReference type="ARBA" id="ARBA00022473"/>
    </source>
</evidence>
<dbReference type="PANTHER" id="PTHR13480">
    <property type="entry name" value="E3 UBIQUITIN-PROTEIN LIGASE HAKAI-RELATED"/>
    <property type="match status" value="1"/>
</dbReference>
<comment type="subcellular location">
    <subcellularLocation>
        <location evidence="2">Nucleus</location>
    </subcellularLocation>
</comment>
<proteinExistence type="predicted"/>
<keyword evidence="5" id="KW-0217">Developmental protein</keyword>
<keyword evidence="7" id="KW-0833">Ubl conjugation pathway</keyword>
<feature type="region of interest" description="Disordered" evidence="10">
    <location>
        <begin position="163"/>
        <end position="482"/>
    </location>
</feature>
<dbReference type="Gene3D" id="3.30.40.10">
    <property type="entry name" value="Zinc/RING finger domain, C3HC4 (zinc finger)"/>
    <property type="match status" value="1"/>
</dbReference>
<feature type="compositionally biased region" description="Low complexity" evidence="10">
    <location>
        <begin position="454"/>
        <end position="471"/>
    </location>
</feature>
<evidence type="ECO:0000256" key="2">
    <source>
        <dbReference type="ARBA" id="ARBA00004123"/>
    </source>
</evidence>
<dbReference type="Pfam" id="PF18408">
    <property type="entry name" value="zf_Hakai"/>
    <property type="match status" value="1"/>
</dbReference>
<name>A0A9J7MTA1_BRAFL</name>
<gene>
    <name evidence="13" type="primary">LOC118416852</name>
</gene>
<dbReference type="Proteomes" id="UP000001554">
    <property type="component" value="Chromosome 5"/>
</dbReference>
<dbReference type="KEGG" id="bfo:118416852"/>
<dbReference type="OrthoDB" id="547746at2759"/>
<dbReference type="OMA" id="HLPPKQH"/>
<evidence type="ECO:0000256" key="4">
    <source>
        <dbReference type="ARBA" id="ARBA00012483"/>
    </source>
</evidence>